<evidence type="ECO:0000313" key="2">
    <source>
        <dbReference type="WBParaSite" id="ALUE_0000961801-mRNA-1"/>
    </source>
</evidence>
<dbReference type="AlphaFoldDB" id="A0A0M3I0H0"/>
<reference evidence="2" key="1">
    <citation type="submission" date="2017-02" db="UniProtKB">
        <authorList>
            <consortium name="WormBaseParasite"/>
        </authorList>
    </citation>
    <scope>IDENTIFICATION</scope>
</reference>
<protein>
    <submittedName>
        <fullName evidence="2">Uncharacterized protein</fullName>
    </submittedName>
</protein>
<organism evidence="1 2">
    <name type="scientific">Ascaris lumbricoides</name>
    <name type="common">Giant roundworm</name>
    <dbReference type="NCBI Taxonomy" id="6252"/>
    <lineage>
        <taxon>Eukaryota</taxon>
        <taxon>Metazoa</taxon>
        <taxon>Ecdysozoa</taxon>
        <taxon>Nematoda</taxon>
        <taxon>Chromadorea</taxon>
        <taxon>Rhabditida</taxon>
        <taxon>Spirurina</taxon>
        <taxon>Ascaridomorpha</taxon>
        <taxon>Ascaridoidea</taxon>
        <taxon>Ascarididae</taxon>
        <taxon>Ascaris</taxon>
    </lineage>
</organism>
<dbReference type="Proteomes" id="UP000036681">
    <property type="component" value="Unplaced"/>
</dbReference>
<proteinExistence type="predicted"/>
<name>A0A0M3I0H0_ASCLU</name>
<sequence length="103" mass="11411">MANAFQGRYFKPRRSVVSSTRIATIFGMADGSALCSQLIQNVDDVDAASSEVRNTSFPGPSSYELRGNRRRSASAACVRLEEDRLRCVSIYDLLLESDILGRF</sequence>
<accession>A0A0M3I0H0</accession>
<dbReference type="WBParaSite" id="ALUE_0000961801-mRNA-1">
    <property type="protein sequence ID" value="ALUE_0000961801-mRNA-1"/>
    <property type="gene ID" value="ALUE_0000961801"/>
</dbReference>
<keyword evidence="1" id="KW-1185">Reference proteome</keyword>
<evidence type="ECO:0000313" key="1">
    <source>
        <dbReference type="Proteomes" id="UP000036681"/>
    </source>
</evidence>